<dbReference type="GO" id="GO:0016787">
    <property type="term" value="F:hydrolase activity"/>
    <property type="evidence" value="ECO:0007669"/>
    <property type="project" value="UniProtKB-KW"/>
</dbReference>
<evidence type="ECO:0000313" key="16">
    <source>
        <dbReference type="Proteomes" id="UP000619244"/>
    </source>
</evidence>
<evidence type="ECO:0000256" key="10">
    <source>
        <dbReference type="ARBA" id="ARBA00030757"/>
    </source>
</evidence>
<comment type="subcellular location">
    <subcellularLocation>
        <location evidence="1">Cytoplasm</location>
    </subcellularLocation>
</comment>
<dbReference type="InterPro" id="IPR020476">
    <property type="entry name" value="Nudix_hydrolase"/>
</dbReference>
<evidence type="ECO:0000256" key="6">
    <source>
        <dbReference type="ARBA" id="ARBA00022603"/>
    </source>
</evidence>
<accession>A0A918KMM4</accession>
<keyword evidence="7" id="KW-0808">Transferase</keyword>
<dbReference type="GO" id="GO:0005737">
    <property type="term" value="C:cytoplasm"/>
    <property type="evidence" value="ECO:0007669"/>
    <property type="project" value="UniProtKB-SubCell"/>
</dbReference>
<evidence type="ECO:0000256" key="4">
    <source>
        <dbReference type="ARBA" id="ARBA00013346"/>
    </source>
</evidence>
<evidence type="ECO:0000259" key="14">
    <source>
        <dbReference type="PROSITE" id="PS51462"/>
    </source>
</evidence>
<dbReference type="Pfam" id="PF08242">
    <property type="entry name" value="Methyltransf_12"/>
    <property type="match status" value="1"/>
</dbReference>
<dbReference type="InterPro" id="IPR015797">
    <property type="entry name" value="NUDIX_hydrolase-like_dom_sf"/>
</dbReference>
<evidence type="ECO:0000256" key="13">
    <source>
        <dbReference type="SAM" id="MobiDB-lite"/>
    </source>
</evidence>
<dbReference type="RefSeq" id="WP_190190225.1">
    <property type="nucleotide sequence ID" value="NZ_BMVU01000008.1"/>
</dbReference>
<dbReference type="AlphaFoldDB" id="A0A918KMM4"/>
<dbReference type="Pfam" id="PF00293">
    <property type="entry name" value="NUDIX"/>
    <property type="match status" value="1"/>
</dbReference>
<dbReference type="GO" id="GO:0004719">
    <property type="term" value="F:protein-L-isoaspartate (D-aspartate) O-methyltransferase activity"/>
    <property type="evidence" value="ECO:0007669"/>
    <property type="project" value="UniProtKB-EC"/>
</dbReference>
<evidence type="ECO:0000256" key="12">
    <source>
        <dbReference type="ARBA" id="ARBA00031350"/>
    </source>
</evidence>
<evidence type="ECO:0000256" key="8">
    <source>
        <dbReference type="ARBA" id="ARBA00022691"/>
    </source>
</evidence>
<gene>
    <name evidence="15" type="ORF">GCM10010358_24330</name>
</gene>
<name>A0A918KMM4_9ACTN</name>
<reference evidence="15" key="1">
    <citation type="journal article" date="2014" name="Int. J. Syst. Evol. Microbiol.">
        <title>Complete genome sequence of Corynebacterium casei LMG S-19264T (=DSM 44701T), isolated from a smear-ripened cheese.</title>
        <authorList>
            <consortium name="US DOE Joint Genome Institute (JGI-PGF)"/>
            <person name="Walter F."/>
            <person name="Albersmeier A."/>
            <person name="Kalinowski J."/>
            <person name="Ruckert C."/>
        </authorList>
    </citation>
    <scope>NUCLEOTIDE SEQUENCE</scope>
    <source>
        <strain evidence="15">JCM 4790</strain>
    </source>
</reference>
<organism evidence="15 16">
    <name type="scientific">Streptomyces minutiscleroticus</name>
    <dbReference type="NCBI Taxonomy" id="68238"/>
    <lineage>
        <taxon>Bacteria</taxon>
        <taxon>Bacillati</taxon>
        <taxon>Actinomycetota</taxon>
        <taxon>Actinomycetes</taxon>
        <taxon>Kitasatosporales</taxon>
        <taxon>Streptomycetaceae</taxon>
        <taxon>Streptomyces</taxon>
    </lineage>
</organism>
<dbReference type="EC" id="2.1.1.77" evidence="3"/>
<dbReference type="PANTHER" id="PTHR11579">
    <property type="entry name" value="PROTEIN-L-ISOASPARTATE O-METHYLTRANSFERASE"/>
    <property type="match status" value="1"/>
</dbReference>
<dbReference type="CDD" id="cd02440">
    <property type="entry name" value="AdoMet_MTases"/>
    <property type="match status" value="2"/>
</dbReference>
<evidence type="ECO:0000256" key="1">
    <source>
        <dbReference type="ARBA" id="ARBA00004496"/>
    </source>
</evidence>
<dbReference type="Proteomes" id="UP000619244">
    <property type="component" value="Unassembled WGS sequence"/>
</dbReference>
<keyword evidence="9" id="KW-0378">Hydrolase</keyword>
<dbReference type="SUPFAM" id="SSF53335">
    <property type="entry name" value="S-adenosyl-L-methionine-dependent methyltransferases"/>
    <property type="match status" value="2"/>
</dbReference>
<comment type="similarity">
    <text evidence="2">Belongs to the methyltransferase superfamily. L-isoaspartyl/D-aspartyl protein methyltransferase family.</text>
</comment>
<feature type="region of interest" description="Disordered" evidence="13">
    <location>
        <begin position="720"/>
        <end position="771"/>
    </location>
</feature>
<keyword evidence="8" id="KW-0949">S-adenosyl-L-methionine</keyword>
<dbReference type="InterPro" id="IPR000682">
    <property type="entry name" value="PCMT"/>
</dbReference>
<dbReference type="PROSITE" id="PS51462">
    <property type="entry name" value="NUDIX"/>
    <property type="match status" value="1"/>
</dbReference>
<keyword evidence="5" id="KW-0963">Cytoplasm</keyword>
<evidence type="ECO:0000256" key="3">
    <source>
        <dbReference type="ARBA" id="ARBA00011890"/>
    </source>
</evidence>
<dbReference type="PANTHER" id="PTHR11579:SF0">
    <property type="entry name" value="PROTEIN-L-ISOASPARTATE(D-ASPARTATE) O-METHYLTRANSFERASE"/>
    <property type="match status" value="1"/>
</dbReference>
<evidence type="ECO:0000256" key="7">
    <source>
        <dbReference type="ARBA" id="ARBA00022679"/>
    </source>
</evidence>
<dbReference type="Pfam" id="PF01135">
    <property type="entry name" value="PCMT"/>
    <property type="match status" value="1"/>
</dbReference>
<evidence type="ECO:0000256" key="9">
    <source>
        <dbReference type="ARBA" id="ARBA00022801"/>
    </source>
</evidence>
<keyword evidence="16" id="KW-1185">Reference proteome</keyword>
<feature type="domain" description="Nudix hydrolase" evidence="14">
    <location>
        <begin position="200"/>
        <end position="330"/>
    </location>
</feature>
<evidence type="ECO:0000256" key="11">
    <source>
        <dbReference type="ARBA" id="ARBA00031323"/>
    </source>
</evidence>
<dbReference type="NCBIfam" id="TIGR04364">
    <property type="entry name" value="methyltran_FxLD"/>
    <property type="match status" value="1"/>
</dbReference>
<evidence type="ECO:0000256" key="2">
    <source>
        <dbReference type="ARBA" id="ARBA00005369"/>
    </source>
</evidence>
<dbReference type="InterPro" id="IPR029063">
    <property type="entry name" value="SAM-dependent_MTases_sf"/>
</dbReference>
<dbReference type="PRINTS" id="PR00502">
    <property type="entry name" value="NUDIXFAMILY"/>
</dbReference>
<dbReference type="GO" id="GO:0032259">
    <property type="term" value="P:methylation"/>
    <property type="evidence" value="ECO:0007669"/>
    <property type="project" value="UniProtKB-KW"/>
</dbReference>
<feature type="compositionally biased region" description="Basic and acidic residues" evidence="13">
    <location>
        <begin position="731"/>
        <end position="745"/>
    </location>
</feature>
<dbReference type="InterPro" id="IPR013217">
    <property type="entry name" value="Methyltransf_12"/>
</dbReference>
<evidence type="ECO:0000256" key="5">
    <source>
        <dbReference type="ARBA" id="ARBA00022490"/>
    </source>
</evidence>
<proteinExistence type="inferred from homology"/>
<keyword evidence="6" id="KW-0489">Methyltransferase</keyword>
<comment type="caution">
    <text evidence="15">The sequence shown here is derived from an EMBL/GenBank/DDBJ whole genome shotgun (WGS) entry which is preliminary data.</text>
</comment>
<dbReference type="SUPFAM" id="SSF55811">
    <property type="entry name" value="Nudix"/>
    <property type="match status" value="1"/>
</dbReference>
<reference evidence="15" key="2">
    <citation type="submission" date="2020-09" db="EMBL/GenBank/DDBJ databases">
        <authorList>
            <person name="Sun Q."/>
            <person name="Ohkuma M."/>
        </authorList>
    </citation>
    <scope>NUCLEOTIDE SEQUENCE</scope>
    <source>
        <strain evidence="15">JCM 4790</strain>
    </source>
</reference>
<evidence type="ECO:0000313" key="15">
    <source>
        <dbReference type="EMBL" id="GGX69089.1"/>
    </source>
</evidence>
<dbReference type="EMBL" id="BMVU01000008">
    <property type="protein sequence ID" value="GGX69089.1"/>
    <property type="molecule type" value="Genomic_DNA"/>
</dbReference>
<protein>
    <recommendedName>
        <fullName evidence="4">Protein-L-isoaspartate O-methyltransferase</fullName>
        <ecNumber evidence="3">2.1.1.77</ecNumber>
    </recommendedName>
    <alternativeName>
        <fullName evidence="12">L-isoaspartyl protein carboxyl methyltransferase</fullName>
    </alternativeName>
    <alternativeName>
        <fullName evidence="10">Protein L-isoaspartyl methyltransferase</fullName>
    </alternativeName>
    <alternativeName>
        <fullName evidence="11">Protein-beta-aspartate methyltransferase</fullName>
    </alternativeName>
</protein>
<sequence>MGYTRTGWSQHYTDGHGFRTLGEEEKILLTRHVPAPEEGRALEVCCGTGELAVFLNDRGYSVDAVDFAEGALARARAEHPGVDGVRWLCLDIEHDDLGVLTEGGYDLITMRLSVAFVRDRSRVLRRLAARLRAGGALVVITPTVANTPEKRRDIALDEDELTLLGEGFESVERFDAAGLAVLVLRDPGGSFTVVEEARLEPQAAFGAAVVVTDPSGRVLLGRSVQGRWEVPGGRIQAGESAQAAAVRELTGQTGLTADEDDAHVPALLHDDRSDVPRVRAVVRIAGFDGGLTLPEPHRFPRWEWHDLHTLASLGNICAPSAQALNAVWPGVLPGLDPVRSYPCVAAFSPVPGEPAEAARLRARMADTVIAEGWAPSERVQAALRAVPRHRFVPEAPLETAYDDNLAVVTVRDAARSAVSSVSAAWLQADMIEQLRLEPGMTVLEVGSGGYNAELLAHVLADRGRVVTVDLDPYVVQRTRRLCAEAGSGRVTAVLGDGRLGAPGHVPSDGFDGVVITHNAADIAPAWREQLAQGGRLVVPLGMGGYTRSVTLEHRGDVLRAVHWTYCGFVRDRGAAARTAAAVPLADGAVTVRWEEGVPGDARGLAEALRGPRHERATGVVLPGQYSFETLQIYAATTLQEFCRLSAPKGSESVVEQDAAAIAVDGSLAYLTHIKIHDAPKPADRRYEFRIHAYGPAGPELAERFTACVRDWDQHVRESGYPPMTVHPAGTPDDRLPPGDVLDKPASRLVLRWPGRTPAGPQALLPAGDQRA</sequence>
<dbReference type="InterPro" id="IPR027573">
    <property type="entry name" value="Methyltran_FxLD"/>
</dbReference>
<dbReference type="Gene3D" id="3.90.79.10">
    <property type="entry name" value="Nucleoside Triphosphate Pyrophosphohydrolase"/>
    <property type="match status" value="1"/>
</dbReference>
<dbReference type="Gene3D" id="3.40.50.150">
    <property type="entry name" value="Vaccinia Virus protein VP39"/>
    <property type="match status" value="2"/>
</dbReference>
<dbReference type="InterPro" id="IPR000086">
    <property type="entry name" value="NUDIX_hydrolase_dom"/>
</dbReference>